<feature type="transmembrane region" description="Helical" evidence="9">
    <location>
        <begin position="2260"/>
        <end position="2282"/>
    </location>
</feature>
<dbReference type="Pfam" id="PF14704">
    <property type="entry name" value="DERM"/>
    <property type="match status" value="1"/>
</dbReference>
<dbReference type="OrthoDB" id="5975249at2759"/>
<dbReference type="InterPro" id="IPR018097">
    <property type="entry name" value="EGF_Ca-bd_CS"/>
</dbReference>
<reference evidence="13" key="1">
    <citation type="submission" date="2009-08" db="EMBL/GenBank/DDBJ databases">
        <title>Annotation of Salpingoeca rosetta.</title>
        <authorList>
            <consortium name="The Broad Institute Genome Sequencing Platform"/>
            <person name="Russ C."/>
            <person name="Cuomo C."/>
            <person name="Burger G."/>
            <person name="Gray M.W."/>
            <person name="Holland P.W.H."/>
            <person name="King N."/>
            <person name="Lang F.B.F."/>
            <person name="Roger A.J."/>
            <person name="Ruiz-Trillo I."/>
            <person name="Young S.K."/>
            <person name="Zeng Q."/>
            <person name="Gargeya S."/>
            <person name="Alvarado L."/>
            <person name="Berlin A."/>
            <person name="Chapman S.B."/>
            <person name="Chen Z."/>
            <person name="Freedman E."/>
            <person name="Gellesch M."/>
            <person name="Goldberg J."/>
            <person name="Griggs A."/>
            <person name="Gujja S."/>
            <person name="Heilman E."/>
            <person name="Heiman D."/>
            <person name="Howarth C."/>
            <person name="Mehta T."/>
            <person name="Neiman D."/>
            <person name="Pearson M."/>
            <person name="Roberts A."/>
            <person name="Saif S."/>
            <person name="Shea T."/>
            <person name="Shenoy N."/>
            <person name="Sisk P."/>
            <person name="Stolte C."/>
            <person name="Sykes S."/>
            <person name="White J."/>
            <person name="Yandava C."/>
            <person name="Haas B."/>
            <person name="Nusbaum C."/>
            <person name="Birren B."/>
        </authorList>
    </citation>
    <scope>NUCLEOTIDE SEQUENCE [LARGE SCALE GENOMIC DNA]</scope>
    <source>
        <strain evidence="13">ATCC 50818</strain>
    </source>
</reference>
<dbReference type="Proteomes" id="UP000007799">
    <property type="component" value="Unassembled WGS sequence"/>
</dbReference>
<protein>
    <recommendedName>
        <fullName evidence="15">EGF-like domain-containing protein</fullName>
    </recommendedName>
</protein>
<organism evidence="14">
    <name type="scientific">Salpingoeca rosetta (strain ATCC 50818 / BSB-021)</name>
    <dbReference type="NCBI Taxonomy" id="946362"/>
    <lineage>
        <taxon>Eukaryota</taxon>
        <taxon>Choanoflagellata</taxon>
        <taxon>Craspedida</taxon>
        <taxon>Salpingoecidae</taxon>
        <taxon>Salpingoeca</taxon>
    </lineage>
</organism>
<comment type="similarity">
    <text evidence="2">Belongs to the dermatopontin family.</text>
</comment>
<keyword evidence="10" id="KW-0732">Signal</keyword>
<keyword evidence="9" id="KW-0472">Membrane</keyword>
<dbReference type="GO" id="GO:0005509">
    <property type="term" value="F:calcium ion binding"/>
    <property type="evidence" value="ECO:0007669"/>
    <property type="project" value="InterPro"/>
</dbReference>
<dbReference type="InterPro" id="IPR026645">
    <property type="entry name" value="Dermatopontin"/>
</dbReference>
<evidence type="ECO:0000256" key="5">
    <source>
        <dbReference type="ARBA" id="ARBA00023157"/>
    </source>
</evidence>
<dbReference type="PANTHER" id="PTHR15040:SF1">
    <property type="entry name" value="DERMATOPONTIN-LIKE ISOFORM X1"/>
    <property type="match status" value="1"/>
</dbReference>
<dbReference type="CDD" id="cd00033">
    <property type="entry name" value="CCP"/>
    <property type="match status" value="1"/>
</dbReference>
<evidence type="ECO:0000256" key="4">
    <source>
        <dbReference type="ARBA" id="ARBA00022536"/>
    </source>
</evidence>
<dbReference type="GO" id="GO:0030199">
    <property type="term" value="P:collagen fibril organization"/>
    <property type="evidence" value="ECO:0007669"/>
    <property type="project" value="TreeGrafter"/>
</dbReference>
<evidence type="ECO:0008006" key="15">
    <source>
        <dbReference type="Google" id="ProtNLM"/>
    </source>
</evidence>
<comment type="caution">
    <text evidence="6">Lacks conserved residue(s) required for the propagation of feature annotation.</text>
</comment>
<evidence type="ECO:0000313" key="14">
    <source>
        <dbReference type="Proteomes" id="UP000007799"/>
    </source>
</evidence>
<evidence type="ECO:0000259" key="12">
    <source>
        <dbReference type="PROSITE" id="PS50923"/>
    </source>
</evidence>
<dbReference type="GeneID" id="16077116"/>
<dbReference type="CDD" id="cd00054">
    <property type="entry name" value="EGF_CA"/>
    <property type="match status" value="1"/>
</dbReference>
<evidence type="ECO:0000256" key="1">
    <source>
        <dbReference type="ARBA" id="ARBA00004613"/>
    </source>
</evidence>
<evidence type="ECO:0000313" key="13">
    <source>
        <dbReference type="EMBL" id="EGD82345.1"/>
    </source>
</evidence>
<dbReference type="PROSITE" id="PS00010">
    <property type="entry name" value="ASX_HYDROXYL"/>
    <property type="match status" value="1"/>
</dbReference>
<dbReference type="Gene3D" id="2.10.70.10">
    <property type="entry name" value="Complement Module, domain 1"/>
    <property type="match status" value="1"/>
</dbReference>
<sequence length="2354" mass="256426">MTVPQPAAIALVLLAMLVAPPPVHAVTYSNNFDQPLSYNCPSGQGISQIYSYHDNGKEDRRWGFECTSYGAGASSVTTTTNYLNNFDQPVDYLCNTNQFLDGVYSYHDNGPEDRRWKFRCRGVIGAKLTGCAKTSYQNNYDQPISFTVRDGYAIGGLASVHDNGPEDRVWQVYQCQIDCDSDNGYVSSGTFGCEKVSCGALSLTNGETSGDCSGNFGDKCTYKSCNAGYELSSSGSFGARECRVIGGKGSWSGSPRTCDDINECTSGTHDCVSPAKCVNDAGTFHCDCPYGALDATGKKCDVGGPSATITASALEISMAISGATAFPKYELSIGQWAFDLSQTTILPDYPVTLNGPLTSRSFTNLNPGRRFQIMITPIDNDGNKVPASQYVGGDSSGDISTYCGCTTADTTGAPTELSLTQSYGKVLFAWTDQSYCESGFSFNRNGVGLSANYDVTSEKECGGEHKPTNVYDDLALQKDDVYSSIDDNMFYALPEGSIFVPVTLPAGTRYAYPAELIEGVSAVTTHTTTTAAEAVTTSTTDGNLDVTTSAHSWTTPVVGGTTLGENYFTPPANTVPTTTTTPPGDSDQEAATTTTPANALETEYLTGTSTVVFTARECADLCIERAEWCIAITVQERTDGQLVCHQLRLIRYTGMSQDDVSVQTLRRVDITGTGVEGSYIFQGSKSDCETACSKTEDCVMTILDKQFCATANTRVATMVNPNTYDQDLVPEYYRRYVGTAPGQQLKYCVLATNPIDYSASGYSSKETCEYLTVQWEAAVRGQVTIDSEEIHLPVDGVTIEYEIGDVKGTRTTDADGFFEIHVETNKITRSHATVTLRFFKSTGSIQHTFSCGGMPCTETKLIVEHLRFDHQVDIRDTTSMPFSGRVTIKGTEHPGFPAGCPLKDVEVCLYDRNQGDYVVGCAITDAKGYYTAQAVLGASVGVRLSFGNSSHTFERAAYTDNTPNAPSGFFIRQDPVTSRDVKTPYYDITEEKLWERINFQDITTNEATVDVAGGKCNLVLGRTTLEFRYDSCPTWVRTEHTTQRISKWTLPAHRIAVRFQRLVRDGNVREEITRYFSAAIDDSRSLYVELQDPKNTNQTLKTARFEYHPPPQLGIRFTGEVKNNCTYSDHTPYHVIKQNTQSQVTITVTEYYGAGVGTCDIVPGEVVITNHLGESPDTVAALNGSSSLTNTQLNLLKECYYPCTRHVIMDTTSTAKGDVLSNSRVELVVLTGSPELNAQVLDSEHPYTKLFSATMHNKPYDPVTDVVRVVVTGDVALKPLASIPFPRYKPLLVVQDPPGGLSSAAYSNVYANYKMESDTYDEYGGFFLGLEVTPFKVDATLDLCVGLGAANCINLVTAKSSPVTIMAETTNLFGTKDADDNEETGKVWSFEIDVATSEAAVLAGERSDMFLVPALNVVFLDTYTISFDKATCGASKSKRTKWSLASKENREVMSWLSAYEIETKELPDLRARLANTANNDTAEQKAELRNAITAWENNLKRNKDVRAMAGAGSLKSVQSLWATDDFDHADADNIDGGMGKGIALAPHKLIEQAKQLSGATATEQQQTSLKAINTIKFSGGGSTYTFAYDTSLDKSATSGTMREHEFKGGAAISHEFTGSGIGTEFKITPLGIGKWEASSEDQEGYQLEEHVEFTLGDDDPFDVFDVEVFKHPDFNTLVFHTASGQSSCPHEENTLELEKPGISVLEAPSAPVLPDEPAVFRLLLSNDGDYTTYMQLYAVNGQNQDGLEISVDGRSLVAPIDYVGFAPGATQITVIMRRGPKVFKYDPVDLWFSSLCEQERLADTGYLSDEAVAQKRVTLQVEFLQPCSPVQLVGAIGEAGTFVVNAATDQATSGTTDETNLHPGELRLVAFNPDHSKRTWQEDDRLKGVIVEYKRHIDGDTAWMPARDKSGNTLEISGQANEYGYVTVWWDVSGLLEGEHDLRIRARCEKSINQVPDGIDEQYSQVAFGVVDRTPPRVLGTPEPADGEYKPGDMISFEFDEAIQCSKPFQFEVRMEVDGLDRVFDNSNMVIVCEGRKIAMSLRRGFTWDDVNAKSAQLALGMVTDKYGNAVQQNIMLFFTFATLSLHDATAHVSGLKLKTAFDRAFYNTSSPLYKATANKVRSDIAHALGINPSRVMVVGLSPVDSIEFDRGTHVDINFLPASANTSFPAGAPALNARRRETTAIEQTPSALATMLEMVVARPDAAGLEESNVLLQLTADSRVDTELTAAAMYNTTTTPFSVTFEGSTSSDTPHEIKVPVYFTLALLFVILGVQVVTCLRVGGGTGRRSYKMPGSFRVSPEHRPMSHMSGLSAATTLEERGTHVHETAVDVDPHADHPGSSFEENPRSLGTTNA</sequence>
<keyword evidence="5" id="KW-1015">Disulfide bond</keyword>
<keyword evidence="3" id="KW-0964">Secreted</keyword>
<dbReference type="PROSITE" id="PS01187">
    <property type="entry name" value="EGF_CA"/>
    <property type="match status" value="1"/>
</dbReference>
<dbReference type="KEGG" id="sre:PTSG_03009"/>
<evidence type="ECO:0000256" key="8">
    <source>
        <dbReference type="SAM" id="MobiDB-lite"/>
    </source>
</evidence>
<accession>F2U401</accession>
<dbReference type="SUPFAM" id="SSF57196">
    <property type="entry name" value="EGF/Laminin"/>
    <property type="match status" value="1"/>
</dbReference>
<keyword evidence="7" id="KW-0175">Coiled coil</keyword>
<dbReference type="Pfam" id="PF07645">
    <property type="entry name" value="EGF_CA"/>
    <property type="match status" value="1"/>
</dbReference>
<keyword evidence="9" id="KW-1133">Transmembrane helix</keyword>
<feature type="chain" id="PRO_5003287092" description="EGF-like domain-containing protein" evidence="10">
    <location>
        <begin position="26"/>
        <end position="2354"/>
    </location>
</feature>
<keyword evidence="9" id="KW-0812">Transmembrane</keyword>
<dbReference type="STRING" id="946362.F2U401"/>
<dbReference type="SMART" id="SM00179">
    <property type="entry name" value="EGF_CA"/>
    <property type="match status" value="1"/>
</dbReference>
<dbReference type="InterPro" id="IPR000742">
    <property type="entry name" value="EGF"/>
</dbReference>
<feature type="region of interest" description="Disordered" evidence="8">
    <location>
        <begin position="572"/>
        <end position="596"/>
    </location>
</feature>
<evidence type="ECO:0000256" key="9">
    <source>
        <dbReference type="SAM" id="Phobius"/>
    </source>
</evidence>
<feature type="signal peptide" evidence="10">
    <location>
        <begin position="1"/>
        <end position="25"/>
    </location>
</feature>
<dbReference type="PROSITE" id="PS50026">
    <property type="entry name" value="EGF_3"/>
    <property type="match status" value="1"/>
</dbReference>
<dbReference type="PANTHER" id="PTHR15040">
    <property type="entry name" value="DERMATOPONTIN-RELATED"/>
    <property type="match status" value="1"/>
</dbReference>
<feature type="domain" description="EGF-like" evidence="11">
    <location>
        <begin position="260"/>
        <end position="301"/>
    </location>
</feature>
<comment type="subcellular location">
    <subcellularLocation>
        <location evidence="1">Secreted</location>
    </subcellularLocation>
</comment>
<evidence type="ECO:0000256" key="10">
    <source>
        <dbReference type="SAM" id="SignalP"/>
    </source>
</evidence>
<dbReference type="GO" id="GO:0005615">
    <property type="term" value="C:extracellular space"/>
    <property type="evidence" value="ECO:0007669"/>
    <property type="project" value="TreeGrafter"/>
</dbReference>
<evidence type="ECO:0000256" key="7">
    <source>
        <dbReference type="SAM" id="Coils"/>
    </source>
</evidence>
<evidence type="ECO:0000256" key="2">
    <source>
        <dbReference type="ARBA" id="ARBA00008712"/>
    </source>
</evidence>
<feature type="coiled-coil region" evidence="7">
    <location>
        <begin position="1478"/>
        <end position="1505"/>
    </location>
</feature>
<dbReference type="InterPro" id="IPR000152">
    <property type="entry name" value="EGF-type_Asp/Asn_hydroxyl_site"/>
</dbReference>
<name>F2U401_SALR5</name>
<evidence type="ECO:0000256" key="6">
    <source>
        <dbReference type="PROSITE-ProRule" id="PRU00076"/>
    </source>
</evidence>
<evidence type="ECO:0000256" key="3">
    <source>
        <dbReference type="ARBA" id="ARBA00022525"/>
    </source>
</evidence>
<dbReference type="InterPro" id="IPR049883">
    <property type="entry name" value="NOTCH1_EGF-like"/>
</dbReference>
<dbReference type="InterPro" id="IPR001881">
    <property type="entry name" value="EGF-like_Ca-bd_dom"/>
</dbReference>
<gene>
    <name evidence="13" type="ORF">PTSG_03009</name>
</gene>
<keyword evidence="4 6" id="KW-0245">EGF-like domain</keyword>
<dbReference type="InterPro" id="IPR000436">
    <property type="entry name" value="Sushi_SCR_CCP_dom"/>
</dbReference>
<dbReference type="GO" id="GO:0031012">
    <property type="term" value="C:extracellular matrix"/>
    <property type="evidence" value="ECO:0007669"/>
    <property type="project" value="TreeGrafter"/>
</dbReference>
<dbReference type="InParanoid" id="F2U401"/>
<dbReference type="Gene3D" id="2.10.25.10">
    <property type="entry name" value="Laminin"/>
    <property type="match status" value="1"/>
</dbReference>
<dbReference type="PROSITE" id="PS50923">
    <property type="entry name" value="SUSHI"/>
    <property type="match status" value="1"/>
</dbReference>
<dbReference type="EMBL" id="GL832960">
    <property type="protein sequence ID" value="EGD82345.1"/>
    <property type="molecule type" value="Genomic_DNA"/>
</dbReference>
<feature type="region of interest" description="Disordered" evidence="8">
    <location>
        <begin position="2330"/>
        <end position="2354"/>
    </location>
</feature>
<dbReference type="eggNOG" id="ENOG502S1HS">
    <property type="taxonomic scope" value="Eukaryota"/>
</dbReference>
<keyword evidence="14" id="KW-1185">Reference proteome</keyword>
<feature type="compositionally biased region" description="Low complexity" evidence="8">
    <location>
        <begin position="572"/>
        <end position="583"/>
    </location>
</feature>
<evidence type="ECO:0000259" key="11">
    <source>
        <dbReference type="PROSITE" id="PS50026"/>
    </source>
</evidence>
<proteinExistence type="inferred from homology"/>
<feature type="domain" description="Sushi" evidence="12">
    <location>
        <begin position="196"/>
        <end position="260"/>
    </location>
</feature>
<dbReference type="RefSeq" id="XP_004996528.1">
    <property type="nucleotide sequence ID" value="XM_004996471.1"/>
</dbReference>